<evidence type="ECO:0000313" key="2">
    <source>
        <dbReference type="Proteomes" id="UP001186974"/>
    </source>
</evidence>
<organism evidence="1 2">
    <name type="scientific">Coniosporium uncinatum</name>
    <dbReference type="NCBI Taxonomy" id="93489"/>
    <lineage>
        <taxon>Eukaryota</taxon>
        <taxon>Fungi</taxon>
        <taxon>Dikarya</taxon>
        <taxon>Ascomycota</taxon>
        <taxon>Pezizomycotina</taxon>
        <taxon>Dothideomycetes</taxon>
        <taxon>Dothideomycetes incertae sedis</taxon>
        <taxon>Coniosporium</taxon>
    </lineage>
</organism>
<gene>
    <name evidence="1" type="ORF">LTS18_013750</name>
</gene>
<proteinExistence type="predicted"/>
<reference evidence="1" key="1">
    <citation type="submission" date="2024-09" db="EMBL/GenBank/DDBJ databases">
        <title>Black Yeasts Isolated from many extreme environments.</title>
        <authorList>
            <person name="Coleine C."/>
            <person name="Stajich J.E."/>
            <person name="Selbmann L."/>
        </authorList>
    </citation>
    <scope>NUCLEOTIDE SEQUENCE</scope>
    <source>
        <strain evidence="1">CCFEE 5737</strain>
    </source>
</reference>
<name>A0ACC3DHM3_9PEZI</name>
<protein>
    <submittedName>
        <fullName evidence="1">Uncharacterized protein</fullName>
    </submittedName>
</protein>
<feature type="non-terminal residue" evidence="1">
    <location>
        <position position="229"/>
    </location>
</feature>
<accession>A0ACC3DHM3</accession>
<dbReference type="Proteomes" id="UP001186974">
    <property type="component" value="Unassembled WGS sequence"/>
</dbReference>
<sequence length="229" mass="23613">MPSLTTTDPSTDPPFDVVKTYLSLLESDPDLTMPVAAIESLVLALSAHQSSTISETLSLLERLTSDLKAAIPNPISLSAGTDLFQRYLITSLNRPTTGSGPGSSGGADFDTARSHLLSNGRLFVTRAKAARQQIASFGRHFVRDGTTILTNGGSRVVSALLRSAAEDASPGGLGGSVRFRVIWVLPASASASTSSTSASTQSVTEGSATIKALRAKGVPVATIPESAVA</sequence>
<comment type="caution">
    <text evidence="1">The sequence shown here is derived from an EMBL/GenBank/DDBJ whole genome shotgun (WGS) entry which is preliminary data.</text>
</comment>
<evidence type="ECO:0000313" key="1">
    <source>
        <dbReference type="EMBL" id="KAK3076163.1"/>
    </source>
</evidence>
<keyword evidence="2" id="KW-1185">Reference proteome</keyword>
<dbReference type="EMBL" id="JAWDJW010004296">
    <property type="protein sequence ID" value="KAK3076163.1"/>
    <property type="molecule type" value="Genomic_DNA"/>
</dbReference>